<protein>
    <submittedName>
        <fullName evidence="1">AlNc14C42G3539 protein</fullName>
    </submittedName>
</protein>
<dbReference type="AlphaFoldDB" id="F0W9T5"/>
<reference evidence="1" key="2">
    <citation type="submission" date="2011-02" db="EMBL/GenBank/DDBJ databases">
        <authorList>
            <person name="MacLean D."/>
        </authorList>
    </citation>
    <scope>NUCLEOTIDE SEQUENCE</scope>
</reference>
<evidence type="ECO:0000313" key="1">
    <source>
        <dbReference type="EMBL" id="CCA17903.1"/>
    </source>
</evidence>
<dbReference type="EMBL" id="FR824087">
    <property type="protein sequence ID" value="CCA17903.1"/>
    <property type="molecule type" value="Genomic_DNA"/>
</dbReference>
<dbReference type="HOGENOM" id="CLU_2325062_0_0_1"/>
<reference evidence="1" key="1">
    <citation type="journal article" date="2011" name="PLoS Biol.">
        <title>Gene gain and loss during evolution of obligate parasitism in the white rust pathogen of Arabidopsis thaliana.</title>
        <authorList>
            <person name="Kemen E."/>
            <person name="Gardiner A."/>
            <person name="Schultz-Larsen T."/>
            <person name="Kemen A.C."/>
            <person name="Balmuth A.L."/>
            <person name="Robert-Seilaniantz A."/>
            <person name="Bailey K."/>
            <person name="Holub E."/>
            <person name="Studholme D.J."/>
            <person name="Maclean D."/>
            <person name="Jones J.D."/>
        </authorList>
    </citation>
    <scope>NUCLEOTIDE SEQUENCE</scope>
</reference>
<organism evidence="1">
    <name type="scientific">Albugo laibachii Nc14</name>
    <dbReference type="NCBI Taxonomy" id="890382"/>
    <lineage>
        <taxon>Eukaryota</taxon>
        <taxon>Sar</taxon>
        <taxon>Stramenopiles</taxon>
        <taxon>Oomycota</taxon>
        <taxon>Peronosporomycetes</taxon>
        <taxon>Albuginales</taxon>
        <taxon>Albuginaceae</taxon>
        <taxon>Albugo</taxon>
    </lineage>
</organism>
<proteinExistence type="predicted"/>
<accession>F0W9T5</accession>
<name>F0W9T5_9STRA</name>
<sequence length="99" mass="11255">MEFFPEELIQKARGRLVSVQEVDNPKEEFLHAWTYQVQHLRSNLTSATEGAHAALKRYLQTSTGNNDLVMTRMTQAVENQAREIEAIISKESIGVPHAF</sequence>
<gene>
    <name evidence="1" type="primary">AlNc14C42G3539</name>
    <name evidence="1" type="ORF">ALNC14_040460</name>
</gene>